<dbReference type="OMA" id="IHIFPEV"/>
<dbReference type="EMBL" id="LFYR01001858">
    <property type="protein sequence ID" value="KMZ58883.1"/>
    <property type="molecule type" value="Genomic_DNA"/>
</dbReference>
<accession>A0A0K9NQJ9</accession>
<reference evidence="2" key="1">
    <citation type="journal article" date="2016" name="Nature">
        <title>The genome of the seagrass Zostera marina reveals angiosperm adaptation to the sea.</title>
        <authorList>
            <person name="Olsen J.L."/>
            <person name="Rouze P."/>
            <person name="Verhelst B."/>
            <person name="Lin Y.-C."/>
            <person name="Bayer T."/>
            <person name="Collen J."/>
            <person name="Dattolo E."/>
            <person name="De Paoli E."/>
            <person name="Dittami S."/>
            <person name="Maumus F."/>
            <person name="Michel G."/>
            <person name="Kersting A."/>
            <person name="Lauritano C."/>
            <person name="Lohaus R."/>
            <person name="Toepel M."/>
            <person name="Tonon T."/>
            <person name="Vanneste K."/>
            <person name="Amirebrahimi M."/>
            <person name="Brakel J."/>
            <person name="Bostroem C."/>
            <person name="Chovatia M."/>
            <person name="Grimwood J."/>
            <person name="Jenkins J.W."/>
            <person name="Jueterbock A."/>
            <person name="Mraz A."/>
            <person name="Stam W.T."/>
            <person name="Tice H."/>
            <person name="Bornberg-Bauer E."/>
            <person name="Green P.J."/>
            <person name="Pearson G.A."/>
            <person name="Procaccini G."/>
            <person name="Duarte C.M."/>
            <person name="Schmutz J."/>
            <person name="Reusch T.B.H."/>
            <person name="Van de Peer Y."/>
        </authorList>
    </citation>
    <scope>NUCLEOTIDE SEQUENCE [LARGE SCALE GENOMIC DNA]</scope>
    <source>
        <strain evidence="2">cv. Finnish</strain>
    </source>
</reference>
<organism evidence="1 2">
    <name type="scientific">Zostera marina</name>
    <name type="common">Eelgrass</name>
    <dbReference type="NCBI Taxonomy" id="29655"/>
    <lineage>
        <taxon>Eukaryota</taxon>
        <taxon>Viridiplantae</taxon>
        <taxon>Streptophyta</taxon>
        <taxon>Embryophyta</taxon>
        <taxon>Tracheophyta</taxon>
        <taxon>Spermatophyta</taxon>
        <taxon>Magnoliopsida</taxon>
        <taxon>Liliopsida</taxon>
        <taxon>Zosteraceae</taxon>
        <taxon>Zostera</taxon>
    </lineage>
</organism>
<evidence type="ECO:0000313" key="1">
    <source>
        <dbReference type="EMBL" id="KMZ58883.1"/>
    </source>
</evidence>
<dbReference type="PANTHER" id="PTHR47382">
    <property type="entry name" value="U-BOX DOMAIN-CONTAINING PROTEIN 52-LIKE"/>
    <property type="match status" value="1"/>
</dbReference>
<protein>
    <recommendedName>
        <fullName evidence="3">U-box domain-containing protein 35</fullName>
    </recommendedName>
</protein>
<name>A0A0K9NQJ9_ZOSMR</name>
<evidence type="ECO:0000313" key="2">
    <source>
        <dbReference type="Proteomes" id="UP000036987"/>
    </source>
</evidence>
<comment type="caution">
    <text evidence="1">The sequence shown here is derived from an EMBL/GenBank/DDBJ whole genome shotgun (WGS) entry which is preliminary data.</text>
</comment>
<dbReference type="OrthoDB" id="1654852at2759"/>
<sequence length="234" mass="25595">MEIEEEIVPAEPQTNSTITEATRSQLHQQPVFRSESVVYVAVGKMKSSMDALSWVLRHEVGNHPSSKVVYLIHIFPEVRHIPTPLGNLPKNQVNPDQVETHMITVRSKRRELLQKFINLCYSAKVEVDTILIESDEIAKAMLELIPVLEIPMLIIGASKSSAKKLKKTGMGGGGGEKEEVMLKGAPDYCKMKVISEGKEVPIASGILDRTSKSLSNGDSAGDSTGCRCFPGIAI</sequence>
<evidence type="ECO:0008006" key="3">
    <source>
        <dbReference type="Google" id="ProtNLM"/>
    </source>
</evidence>
<dbReference type="PANTHER" id="PTHR47382:SF3">
    <property type="entry name" value="ADENINE NUCLEOTIDE ALPHA HYDROLASES-LIKE SUPERFAMILY PROTEIN"/>
    <property type="match status" value="1"/>
</dbReference>
<gene>
    <name evidence="1" type="ORF">ZOSMA_72G00450</name>
</gene>
<dbReference type="Gene3D" id="3.40.50.620">
    <property type="entry name" value="HUPs"/>
    <property type="match status" value="1"/>
</dbReference>
<dbReference type="Proteomes" id="UP000036987">
    <property type="component" value="Unassembled WGS sequence"/>
</dbReference>
<proteinExistence type="predicted"/>
<dbReference type="AlphaFoldDB" id="A0A0K9NQJ9"/>
<keyword evidence="2" id="KW-1185">Reference proteome</keyword>
<dbReference type="InterPro" id="IPR014729">
    <property type="entry name" value="Rossmann-like_a/b/a_fold"/>
</dbReference>